<dbReference type="Pfam" id="PF00528">
    <property type="entry name" value="BPD_transp_1"/>
    <property type="match status" value="1"/>
</dbReference>
<name>A0A9D1P8Z8_9FIRM</name>
<evidence type="ECO:0000313" key="10">
    <source>
        <dbReference type="Proteomes" id="UP000886884"/>
    </source>
</evidence>
<keyword evidence="2 7" id="KW-0813">Transport</keyword>
<evidence type="ECO:0000256" key="2">
    <source>
        <dbReference type="ARBA" id="ARBA00022448"/>
    </source>
</evidence>
<protein>
    <submittedName>
        <fullName evidence="9">Sugar ABC transporter permease</fullName>
    </submittedName>
</protein>
<organism evidence="9 10">
    <name type="scientific">Candidatus Ornithocaccomicrobium faecavium</name>
    <dbReference type="NCBI Taxonomy" id="2840890"/>
    <lineage>
        <taxon>Bacteria</taxon>
        <taxon>Bacillati</taxon>
        <taxon>Bacillota</taxon>
        <taxon>Clostridia</taxon>
        <taxon>Candidatus Ornithocaccomicrobium</taxon>
    </lineage>
</organism>
<evidence type="ECO:0000313" key="9">
    <source>
        <dbReference type="EMBL" id="HIV28341.1"/>
    </source>
</evidence>
<dbReference type="PANTHER" id="PTHR43227">
    <property type="entry name" value="BLL4140 PROTEIN"/>
    <property type="match status" value="1"/>
</dbReference>
<evidence type="ECO:0000256" key="3">
    <source>
        <dbReference type="ARBA" id="ARBA00022475"/>
    </source>
</evidence>
<evidence type="ECO:0000256" key="7">
    <source>
        <dbReference type="RuleBase" id="RU363032"/>
    </source>
</evidence>
<dbReference type="AlphaFoldDB" id="A0A9D1P8Z8"/>
<feature type="transmembrane region" description="Helical" evidence="7">
    <location>
        <begin position="106"/>
        <end position="125"/>
    </location>
</feature>
<comment type="subcellular location">
    <subcellularLocation>
        <location evidence="1 7">Cell membrane</location>
        <topology evidence="1 7">Multi-pass membrane protein</topology>
    </subcellularLocation>
</comment>
<keyword evidence="3" id="KW-1003">Cell membrane</keyword>
<comment type="caution">
    <text evidence="9">The sequence shown here is derived from an EMBL/GenBank/DDBJ whole genome shotgun (WGS) entry which is preliminary data.</text>
</comment>
<dbReference type="InterPro" id="IPR050809">
    <property type="entry name" value="UgpAE/MalFG_permease"/>
</dbReference>
<dbReference type="GO" id="GO:0055085">
    <property type="term" value="P:transmembrane transport"/>
    <property type="evidence" value="ECO:0007669"/>
    <property type="project" value="InterPro"/>
</dbReference>
<feature type="domain" description="ABC transmembrane type-1" evidence="8">
    <location>
        <begin position="100"/>
        <end position="315"/>
    </location>
</feature>
<keyword evidence="4 7" id="KW-0812">Transmembrane</keyword>
<feature type="transmembrane region" description="Helical" evidence="7">
    <location>
        <begin position="236"/>
        <end position="258"/>
    </location>
</feature>
<evidence type="ECO:0000256" key="1">
    <source>
        <dbReference type="ARBA" id="ARBA00004651"/>
    </source>
</evidence>
<dbReference type="GO" id="GO:0005886">
    <property type="term" value="C:plasma membrane"/>
    <property type="evidence" value="ECO:0007669"/>
    <property type="project" value="UniProtKB-SubCell"/>
</dbReference>
<feature type="transmembrane region" description="Helical" evidence="7">
    <location>
        <begin position="294"/>
        <end position="318"/>
    </location>
</feature>
<dbReference type="Gene3D" id="1.10.3720.10">
    <property type="entry name" value="MetI-like"/>
    <property type="match status" value="1"/>
</dbReference>
<dbReference type="EMBL" id="DVOT01000184">
    <property type="protein sequence ID" value="HIV28341.1"/>
    <property type="molecule type" value="Genomic_DNA"/>
</dbReference>
<keyword evidence="6 7" id="KW-0472">Membrane</keyword>
<feature type="transmembrane region" description="Helical" evidence="7">
    <location>
        <begin position="191"/>
        <end position="215"/>
    </location>
</feature>
<sequence length="328" mass="37363">MENRKTVALRWRAKCARMKPAKQRREMRMRMVKALKKYWTYYLLLLPAIAYVAIFNYGPLYGVQIAFKDYRGALGILGSRWVGLKHFLNFFESYNFWMLIENTFTLSLYSLAVGFPIPILLALMLNEIRQARLKKAVQTILYAPHFISTVVMVGILVTMLSPSIGVVNTLRARLGLERIYFMTQPSSFRHLYVWSGVWQGMGWSAVIYLSALSAVDPELHEAARIDGASRLMRIRHINIPAIQPTVVILFVMSVGQLASVGYEKIYLLQNDLNVNVSEVISTYVYKRGIENTNYSFSAAVGLFNNVINIVLLLCANAVSHRLSQTSLF</sequence>
<accession>A0A9D1P8Z8</accession>
<proteinExistence type="inferred from homology"/>
<evidence type="ECO:0000256" key="4">
    <source>
        <dbReference type="ARBA" id="ARBA00022692"/>
    </source>
</evidence>
<dbReference type="Proteomes" id="UP000886884">
    <property type="component" value="Unassembled WGS sequence"/>
</dbReference>
<evidence type="ECO:0000259" key="8">
    <source>
        <dbReference type="PROSITE" id="PS50928"/>
    </source>
</evidence>
<reference evidence="9" key="2">
    <citation type="journal article" date="2021" name="PeerJ">
        <title>Extensive microbial diversity within the chicken gut microbiome revealed by metagenomics and culture.</title>
        <authorList>
            <person name="Gilroy R."/>
            <person name="Ravi A."/>
            <person name="Getino M."/>
            <person name="Pursley I."/>
            <person name="Horton D.L."/>
            <person name="Alikhan N.F."/>
            <person name="Baker D."/>
            <person name="Gharbi K."/>
            <person name="Hall N."/>
            <person name="Watson M."/>
            <person name="Adriaenssens E.M."/>
            <person name="Foster-Nyarko E."/>
            <person name="Jarju S."/>
            <person name="Secka A."/>
            <person name="Antonio M."/>
            <person name="Oren A."/>
            <person name="Chaudhuri R.R."/>
            <person name="La Ragione R."/>
            <person name="Hildebrand F."/>
            <person name="Pallen M.J."/>
        </authorList>
    </citation>
    <scope>NUCLEOTIDE SEQUENCE</scope>
    <source>
        <strain evidence="9">CHK183-6373</strain>
    </source>
</reference>
<comment type="similarity">
    <text evidence="7">Belongs to the binding-protein-dependent transport system permease family.</text>
</comment>
<feature type="transmembrane region" description="Helical" evidence="7">
    <location>
        <begin position="146"/>
        <end position="171"/>
    </location>
</feature>
<reference evidence="9" key="1">
    <citation type="submission" date="2020-10" db="EMBL/GenBank/DDBJ databases">
        <authorList>
            <person name="Gilroy R."/>
        </authorList>
    </citation>
    <scope>NUCLEOTIDE SEQUENCE</scope>
    <source>
        <strain evidence="9">CHK183-6373</strain>
    </source>
</reference>
<keyword evidence="5 7" id="KW-1133">Transmembrane helix</keyword>
<dbReference type="InterPro" id="IPR000515">
    <property type="entry name" value="MetI-like"/>
</dbReference>
<gene>
    <name evidence="9" type="ORF">IAA64_10230</name>
</gene>
<evidence type="ECO:0000256" key="5">
    <source>
        <dbReference type="ARBA" id="ARBA00022989"/>
    </source>
</evidence>
<dbReference type="InterPro" id="IPR035906">
    <property type="entry name" value="MetI-like_sf"/>
</dbReference>
<dbReference type="CDD" id="cd06261">
    <property type="entry name" value="TM_PBP2"/>
    <property type="match status" value="1"/>
</dbReference>
<evidence type="ECO:0000256" key="6">
    <source>
        <dbReference type="ARBA" id="ARBA00023136"/>
    </source>
</evidence>
<dbReference type="PROSITE" id="PS50928">
    <property type="entry name" value="ABC_TM1"/>
    <property type="match status" value="1"/>
</dbReference>
<dbReference type="SUPFAM" id="SSF161098">
    <property type="entry name" value="MetI-like"/>
    <property type="match status" value="1"/>
</dbReference>
<dbReference type="PANTHER" id="PTHR43227:SF11">
    <property type="entry name" value="BLL4140 PROTEIN"/>
    <property type="match status" value="1"/>
</dbReference>